<keyword evidence="3" id="KW-0805">Transcription regulation</keyword>
<dbReference type="Gene3D" id="1.10.10.10">
    <property type="entry name" value="Winged helix-like DNA-binding domain superfamily/Winged helix DNA-binding domain"/>
    <property type="match status" value="1"/>
</dbReference>
<dbReference type="Gene3D" id="1.10.60.10">
    <property type="entry name" value="Iron dependent repressor, metal binding and dimerisation domain"/>
    <property type="match status" value="1"/>
</dbReference>
<dbReference type="PANTHER" id="PTHR33238">
    <property type="entry name" value="IRON (METAL) DEPENDENT REPRESSOR, DTXR FAMILY"/>
    <property type="match status" value="1"/>
</dbReference>
<dbReference type="Pfam" id="PF01325">
    <property type="entry name" value="Fe_dep_repress"/>
    <property type="match status" value="1"/>
</dbReference>
<dbReference type="InterPro" id="IPR001367">
    <property type="entry name" value="Fe_dep_repressor"/>
</dbReference>
<reference evidence="9" key="1">
    <citation type="submission" date="2011-04" db="EMBL/GenBank/DDBJ databases">
        <title>The complete genome of Treponema brennaborense DSM 12168.</title>
        <authorList>
            <person name="Lucas S."/>
            <person name="Han J."/>
            <person name="Lapidus A."/>
            <person name="Bruce D."/>
            <person name="Goodwin L."/>
            <person name="Pitluck S."/>
            <person name="Peters L."/>
            <person name="Kyrpides N."/>
            <person name="Mavromatis K."/>
            <person name="Ivanova N."/>
            <person name="Mikhailova N."/>
            <person name="Pagani I."/>
            <person name="Teshima H."/>
            <person name="Detter J.C."/>
            <person name="Tapia R."/>
            <person name="Han C."/>
            <person name="Land M."/>
            <person name="Hauser L."/>
            <person name="Markowitz V."/>
            <person name="Cheng J.-F."/>
            <person name="Hugenholtz P."/>
            <person name="Woyke T."/>
            <person name="Wu D."/>
            <person name="Gronow S."/>
            <person name="Wellnitz S."/>
            <person name="Brambilla E."/>
            <person name="Klenk H.-P."/>
            <person name="Eisen J.A."/>
        </authorList>
    </citation>
    <scope>NUCLEOTIDE SEQUENCE [LARGE SCALE GENOMIC DNA]</scope>
    <source>
        <strain evidence="9">DSM 12168 / CIP 105900 / DD5/3</strain>
    </source>
</reference>
<dbReference type="EMBL" id="CP002696">
    <property type="protein sequence ID" value="AEE16412.1"/>
    <property type="molecule type" value="Genomic_DNA"/>
</dbReference>
<dbReference type="RefSeq" id="WP_013758131.1">
    <property type="nucleotide sequence ID" value="NC_015500.1"/>
</dbReference>
<dbReference type="SMART" id="SM00529">
    <property type="entry name" value="HTH_DTXR"/>
    <property type="match status" value="1"/>
</dbReference>
<sequence>MYESGENYLETVLILQKEHDVVRSIDIARKLGVSKPSVSRAMGLLRQAGYIEMPENGPVFLTEKGRAEAERIYSRHCGLTSFLEKITGVSRAQAEENACRIEHIIDDDVFQGILNYMHTTLK</sequence>
<dbReference type="InterPro" id="IPR022689">
    <property type="entry name" value="Iron_dep_repressor"/>
</dbReference>
<dbReference type="eggNOG" id="COG1321">
    <property type="taxonomic scope" value="Bacteria"/>
</dbReference>
<proteinExistence type="inferred from homology"/>
<evidence type="ECO:0000256" key="4">
    <source>
        <dbReference type="ARBA" id="ARBA00023125"/>
    </source>
</evidence>
<comment type="function">
    <text evidence="6">In the presence of manganese, represses expression of mntH and mntS. Up-regulates expression of mntP.</text>
</comment>
<dbReference type="GO" id="GO:0003700">
    <property type="term" value="F:DNA-binding transcription factor activity"/>
    <property type="evidence" value="ECO:0007669"/>
    <property type="project" value="InterPro"/>
</dbReference>
<evidence type="ECO:0000256" key="6">
    <source>
        <dbReference type="ARBA" id="ARBA00025185"/>
    </source>
</evidence>
<dbReference type="HOGENOM" id="CLU_069532_3_1_12"/>
<dbReference type="PANTHER" id="PTHR33238:SF7">
    <property type="entry name" value="IRON-DEPENDENT TRANSCRIPTIONAL REGULATOR"/>
    <property type="match status" value="1"/>
</dbReference>
<dbReference type="SUPFAM" id="SSF47979">
    <property type="entry name" value="Iron-dependent repressor protein, dimerization domain"/>
    <property type="match status" value="1"/>
</dbReference>
<evidence type="ECO:0000256" key="5">
    <source>
        <dbReference type="ARBA" id="ARBA00023163"/>
    </source>
</evidence>
<evidence type="ECO:0000256" key="3">
    <source>
        <dbReference type="ARBA" id="ARBA00023015"/>
    </source>
</evidence>
<dbReference type="OrthoDB" id="9794394at2"/>
<dbReference type="KEGG" id="tbe:Trebr_0976"/>
<protein>
    <recommendedName>
        <fullName evidence="2">Transcriptional regulator MntR</fullName>
    </recommendedName>
</protein>
<evidence type="ECO:0000259" key="7">
    <source>
        <dbReference type="PROSITE" id="PS50944"/>
    </source>
</evidence>
<gene>
    <name evidence="8" type="ordered locus">Trebr_0976</name>
</gene>
<keyword evidence="4" id="KW-0238">DNA-binding</keyword>
<dbReference type="Proteomes" id="UP000006546">
    <property type="component" value="Chromosome"/>
</dbReference>
<dbReference type="InterPro" id="IPR036390">
    <property type="entry name" value="WH_DNA-bd_sf"/>
</dbReference>
<dbReference type="GO" id="GO:0046914">
    <property type="term" value="F:transition metal ion binding"/>
    <property type="evidence" value="ECO:0007669"/>
    <property type="project" value="InterPro"/>
</dbReference>
<keyword evidence="9" id="KW-1185">Reference proteome</keyword>
<evidence type="ECO:0000256" key="2">
    <source>
        <dbReference type="ARBA" id="ARBA00022386"/>
    </source>
</evidence>
<dbReference type="GO" id="GO:0046983">
    <property type="term" value="F:protein dimerization activity"/>
    <property type="evidence" value="ECO:0007669"/>
    <property type="project" value="InterPro"/>
</dbReference>
<dbReference type="InterPro" id="IPR036388">
    <property type="entry name" value="WH-like_DNA-bd_sf"/>
</dbReference>
<comment type="similarity">
    <text evidence="1">Belongs to the DtxR/MntR family.</text>
</comment>
<feature type="domain" description="HTH dtxR-type" evidence="7">
    <location>
        <begin position="1"/>
        <end position="62"/>
    </location>
</feature>
<accession>F4LJL7</accession>
<dbReference type="SUPFAM" id="SSF46785">
    <property type="entry name" value="Winged helix' DNA-binding domain"/>
    <property type="match status" value="1"/>
</dbReference>
<evidence type="ECO:0000256" key="1">
    <source>
        <dbReference type="ARBA" id="ARBA00007871"/>
    </source>
</evidence>
<dbReference type="InterPro" id="IPR022687">
    <property type="entry name" value="HTH_DTXR"/>
</dbReference>
<evidence type="ECO:0000313" key="9">
    <source>
        <dbReference type="Proteomes" id="UP000006546"/>
    </source>
</evidence>
<organism evidence="8 9">
    <name type="scientific">Treponema brennaborense (strain DSM 12168 / CIP 105900 / DD5/3)</name>
    <dbReference type="NCBI Taxonomy" id="906968"/>
    <lineage>
        <taxon>Bacteria</taxon>
        <taxon>Pseudomonadati</taxon>
        <taxon>Spirochaetota</taxon>
        <taxon>Spirochaetia</taxon>
        <taxon>Spirochaetales</taxon>
        <taxon>Treponemataceae</taxon>
        <taxon>Treponema</taxon>
    </lineage>
</organism>
<keyword evidence="5" id="KW-0804">Transcription</keyword>
<evidence type="ECO:0000313" key="8">
    <source>
        <dbReference type="EMBL" id="AEE16412.1"/>
    </source>
</evidence>
<dbReference type="InterPro" id="IPR050536">
    <property type="entry name" value="DtxR_MntR_Metal-Reg"/>
</dbReference>
<dbReference type="InterPro" id="IPR036421">
    <property type="entry name" value="Fe_dep_repressor_sf"/>
</dbReference>
<dbReference type="STRING" id="906968.Trebr_0976"/>
<dbReference type="GO" id="GO:0003677">
    <property type="term" value="F:DNA binding"/>
    <property type="evidence" value="ECO:0007669"/>
    <property type="project" value="UniProtKB-KW"/>
</dbReference>
<dbReference type="Pfam" id="PF02742">
    <property type="entry name" value="Fe_dep_repr_C"/>
    <property type="match status" value="1"/>
</dbReference>
<dbReference type="PROSITE" id="PS50944">
    <property type="entry name" value="HTH_DTXR"/>
    <property type="match status" value="1"/>
</dbReference>
<dbReference type="AlphaFoldDB" id="F4LJL7"/>
<name>F4LJL7_TREBD</name>